<protein>
    <submittedName>
        <fullName evidence="2">Uncharacterized protein</fullName>
    </submittedName>
</protein>
<feature type="transmembrane region" description="Helical" evidence="1">
    <location>
        <begin position="37"/>
        <end position="59"/>
    </location>
</feature>
<keyword evidence="1" id="KW-0812">Transmembrane</keyword>
<sequence>MILWGASRALQLGIYYGAGWALVSLTGQMFLTNSVGTQLGFGVILVIPASWTMSVLAWATFETIAKRQTRTANMNRRTKLAVVGAAALEGLSYALIYLLLLPNTAPVVLMALIFSLGGAFLPIWLFGFWNRLRKKPS</sequence>
<dbReference type="RefSeq" id="WP_119971999.1">
    <property type="nucleotide sequence ID" value="NZ_JBHSQA010000020.1"/>
</dbReference>
<evidence type="ECO:0000313" key="3">
    <source>
        <dbReference type="Proteomes" id="UP000272015"/>
    </source>
</evidence>
<keyword evidence="1" id="KW-0472">Membrane</keyword>
<name>A0A3A5MT68_9MICO</name>
<reference evidence="2 3" key="1">
    <citation type="submission" date="2018-09" db="EMBL/GenBank/DDBJ databases">
        <title>Novel species of Cryobacterium.</title>
        <authorList>
            <person name="Liu Q."/>
            <person name="Xin Y.-H."/>
        </authorList>
    </citation>
    <scope>NUCLEOTIDE SEQUENCE [LARGE SCALE GENOMIC DNA]</scope>
    <source>
        <strain evidence="2 3">Hh39</strain>
    </source>
</reference>
<evidence type="ECO:0000313" key="2">
    <source>
        <dbReference type="EMBL" id="RJT90328.1"/>
    </source>
</evidence>
<feature type="transmembrane region" description="Helical" evidence="1">
    <location>
        <begin position="80"/>
        <end position="101"/>
    </location>
</feature>
<keyword evidence="3" id="KW-1185">Reference proteome</keyword>
<dbReference type="AlphaFoldDB" id="A0A3A5MT68"/>
<keyword evidence="1" id="KW-1133">Transmembrane helix</keyword>
<dbReference type="EMBL" id="QZVS01000061">
    <property type="protein sequence ID" value="RJT90328.1"/>
    <property type="molecule type" value="Genomic_DNA"/>
</dbReference>
<comment type="caution">
    <text evidence="2">The sequence shown here is derived from an EMBL/GenBank/DDBJ whole genome shotgun (WGS) entry which is preliminary data.</text>
</comment>
<proteinExistence type="predicted"/>
<organism evidence="2 3">
    <name type="scientific">Cryobacterium melibiosiphilum</name>
    <dbReference type="NCBI Taxonomy" id="995039"/>
    <lineage>
        <taxon>Bacteria</taxon>
        <taxon>Bacillati</taxon>
        <taxon>Actinomycetota</taxon>
        <taxon>Actinomycetes</taxon>
        <taxon>Micrococcales</taxon>
        <taxon>Microbacteriaceae</taxon>
        <taxon>Cryobacterium</taxon>
    </lineage>
</organism>
<evidence type="ECO:0000256" key="1">
    <source>
        <dbReference type="SAM" id="Phobius"/>
    </source>
</evidence>
<dbReference type="Proteomes" id="UP000272015">
    <property type="component" value="Unassembled WGS sequence"/>
</dbReference>
<accession>A0A3A5MT68</accession>
<gene>
    <name evidence="2" type="ORF">D6T64_04040</name>
</gene>
<feature type="transmembrane region" description="Helical" evidence="1">
    <location>
        <begin position="107"/>
        <end position="129"/>
    </location>
</feature>
<feature type="transmembrane region" description="Helical" evidence="1">
    <location>
        <begin position="12"/>
        <end position="31"/>
    </location>
</feature>